<evidence type="ECO:0000313" key="13">
    <source>
        <dbReference type="Proteomes" id="UP000266292"/>
    </source>
</evidence>
<dbReference type="InterPro" id="IPR002550">
    <property type="entry name" value="CNNM"/>
</dbReference>
<dbReference type="PROSITE" id="PS51371">
    <property type="entry name" value="CBS"/>
    <property type="match status" value="1"/>
</dbReference>
<sequence>MGLLLLYLAVALFFSFLCSLLEASLLSITPSHVSIVNSENPSLGKDLQHFKDNIDRPLAAILTLNTFAHTIGAAGVGAEAQLLWGDEYLTAVSVVLTIIILIFTEIIPKTLGANYWKQLTPFTVRTLKILIYSPLYPIIVLSQFITKRLKTEKGRSVLSRADFTAMAELGIKEGIFKKGESQIIQNILRFNNILVRHIMTPRTVIVSAQEDMTMADFFRDFPDLRFSRIPIYSENLDDVKGYILKEEVLYKIIDGQGNQPLKSIRRKVQVVPEHMPIPTLFNKLLEQQEQIALVVDEYGGTAGLISMEDMIETLLGMEIIDELDQVADLQTWARQNWEKRARRLGYSPE</sequence>
<evidence type="ECO:0000256" key="1">
    <source>
        <dbReference type="ARBA" id="ARBA00004141"/>
    </source>
</evidence>
<dbReference type="CDD" id="cd04590">
    <property type="entry name" value="CBS_pair_CorC_HlyC_assoc"/>
    <property type="match status" value="1"/>
</dbReference>
<dbReference type="RefSeq" id="WP_025606570.1">
    <property type="nucleotide sequence ID" value="NZ_CP021235.1"/>
</dbReference>
<evidence type="ECO:0000313" key="12">
    <source>
        <dbReference type="EMBL" id="ARS35611.1"/>
    </source>
</evidence>
<evidence type="ECO:0000256" key="4">
    <source>
        <dbReference type="ARBA" id="ARBA00022989"/>
    </source>
</evidence>
<dbReference type="KEGG" id="pact:CA264_09250"/>
<feature type="domain" description="CNNM transmembrane" evidence="11">
    <location>
        <begin position="1"/>
        <end position="180"/>
    </location>
</feature>
<dbReference type="InterPro" id="IPR044751">
    <property type="entry name" value="Ion_transp-like_CBS"/>
</dbReference>
<reference evidence="13" key="1">
    <citation type="submission" date="2017-05" db="EMBL/GenBank/DDBJ databases">
        <authorList>
            <person name="Ray J."/>
            <person name="Price M."/>
            <person name="Deutschbauer A."/>
        </authorList>
    </citation>
    <scope>NUCLEOTIDE SEQUENCE [LARGE SCALE GENOMIC DNA]</scope>
    <source>
        <strain evidence="13">DSM 19842</strain>
    </source>
</reference>
<dbReference type="InterPro" id="IPR046342">
    <property type="entry name" value="CBS_dom_sf"/>
</dbReference>
<feature type="domain" description="CBS" evidence="10">
    <location>
        <begin position="264"/>
        <end position="322"/>
    </location>
</feature>
<organism evidence="12 13">
    <name type="scientific">Pontibacter actiniarum</name>
    <dbReference type="NCBI Taxonomy" id="323450"/>
    <lineage>
        <taxon>Bacteria</taxon>
        <taxon>Pseudomonadati</taxon>
        <taxon>Bacteroidota</taxon>
        <taxon>Cytophagia</taxon>
        <taxon>Cytophagales</taxon>
        <taxon>Hymenobacteraceae</taxon>
        <taxon>Pontibacter</taxon>
    </lineage>
</organism>
<keyword evidence="5 7" id="KW-0129">CBS domain</keyword>
<protein>
    <submittedName>
        <fullName evidence="12">Hemolysin</fullName>
    </submittedName>
</protein>
<keyword evidence="13" id="KW-1185">Reference proteome</keyword>
<dbReference type="PROSITE" id="PS51846">
    <property type="entry name" value="CNNM"/>
    <property type="match status" value="1"/>
</dbReference>
<keyword evidence="3" id="KW-0677">Repeat</keyword>
<gene>
    <name evidence="12" type="ORF">CA264_09250</name>
</gene>
<evidence type="ECO:0000256" key="2">
    <source>
        <dbReference type="ARBA" id="ARBA00022692"/>
    </source>
</evidence>
<dbReference type="SMART" id="SM00116">
    <property type="entry name" value="CBS"/>
    <property type="match status" value="2"/>
</dbReference>
<dbReference type="AlphaFoldDB" id="A0A1X9YRZ4"/>
<evidence type="ECO:0000256" key="3">
    <source>
        <dbReference type="ARBA" id="ARBA00022737"/>
    </source>
</evidence>
<proteinExistence type="predicted"/>
<evidence type="ECO:0000259" key="11">
    <source>
        <dbReference type="PROSITE" id="PS51846"/>
    </source>
</evidence>
<dbReference type="OrthoDB" id="9798188at2"/>
<feature type="transmembrane region" description="Helical" evidence="9">
    <location>
        <begin position="57"/>
        <end position="76"/>
    </location>
</feature>
<dbReference type="Gene3D" id="3.10.580.10">
    <property type="entry name" value="CBS-domain"/>
    <property type="match status" value="1"/>
</dbReference>
<dbReference type="InterPro" id="IPR000644">
    <property type="entry name" value="CBS_dom"/>
</dbReference>
<evidence type="ECO:0000256" key="6">
    <source>
        <dbReference type="ARBA" id="ARBA00023136"/>
    </source>
</evidence>
<feature type="transmembrane region" description="Helical" evidence="9">
    <location>
        <begin position="88"/>
        <end position="107"/>
    </location>
</feature>
<dbReference type="PANTHER" id="PTHR22777:SF4">
    <property type="entry name" value="UPF0053 PROTEIN SLL1254"/>
    <property type="match status" value="1"/>
</dbReference>
<evidence type="ECO:0000256" key="8">
    <source>
        <dbReference type="PROSITE-ProRule" id="PRU01193"/>
    </source>
</evidence>
<evidence type="ECO:0000256" key="9">
    <source>
        <dbReference type="SAM" id="Phobius"/>
    </source>
</evidence>
<comment type="subcellular location">
    <subcellularLocation>
        <location evidence="1">Membrane</location>
        <topology evidence="1">Multi-pass membrane protein</topology>
    </subcellularLocation>
</comment>
<dbReference type="Pfam" id="PF00571">
    <property type="entry name" value="CBS"/>
    <property type="match status" value="1"/>
</dbReference>
<name>A0A1X9YRZ4_9BACT</name>
<feature type="transmembrane region" description="Helical" evidence="9">
    <location>
        <begin position="127"/>
        <end position="146"/>
    </location>
</feature>
<dbReference type="STRING" id="709015.GCA_000472485_01863"/>
<evidence type="ECO:0000259" key="10">
    <source>
        <dbReference type="PROSITE" id="PS51371"/>
    </source>
</evidence>
<accession>A0A1X9YRZ4</accession>
<dbReference type="Pfam" id="PF01595">
    <property type="entry name" value="CNNM"/>
    <property type="match status" value="1"/>
</dbReference>
<dbReference type="EMBL" id="CP021235">
    <property type="protein sequence ID" value="ARS35611.1"/>
    <property type="molecule type" value="Genomic_DNA"/>
</dbReference>
<dbReference type="SUPFAM" id="SSF54631">
    <property type="entry name" value="CBS-domain pair"/>
    <property type="match status" value="1"/>
</dbReference>
<dbReference type="GO" id="GO:0005886">
    <property type="term" value="C:plasma membrane"/>
    <property type="evidence" value="ECO:0007669"/>
    <property type="project" value="TreeGrafter"/>
</dbReference>
<keyword evidence="2 8" id="KW-0812">Transmembrane</keyword>
<keyword evidence="4 8" id="KW-1133">Transmembrane helix</keyword>
<keyword evidence="6 8" id="KW-0472">Membrane</keyword>
<dbReference type="PANTHER" id="PTHR22777">
    <property type="entry name" value="HEMOLYSIN-RELATED"/>
    <property type="match status" value="1"/>
</dbReference>
<evidence type="ECO:0000256" key="5">
    <source>
        <dbReference type="ARBA" id="ARBA00023122"/>
    </source>
</evidence>
<dbReference type="Proteomes" id="UP000266292">
    <property type="component" value="Chromosome"/>
</dbReference>
<evidence type="ECO:0000256" key="7">
    <source>
        <dbReference type="PROSITE-ProRule" id="PRU00703"/>
    </source>
</evidence>